<dbReference type="AlphaFoldDB" id="A0A6J6F9H1"/>
<accession>A0A6J6F9H1</accession>
<gene>
    <name evidence="2" type="ORF">UFOPK1722_01309</name>
</gene>
<sequence length="86" mass="8737">MSTGSVVATKAAEDGPNRRTPRKKAILASTVLMAASPTAEPYPPRLVGACIGHETAAATTAKASDPVRLHAEATSPSPPSVTSRSL</sequence>
<feature type="region of interest" description="Disordered" evidence="1">
    <location>
        <begin position="61"/>
        <end position="86"/>
    </location>
</feature>
<evidence type="ECO:0000256" key="1">
    <source>
        <dbReference type="SAM" id="MobiDB-lite"/>
    </source>
</evidence>
<feature type="region of interest" description="Disordered" evidence="1">
    <location>
        <begin position="1"/>
        <end position="22"/>
    </location>
</feature>
<evidence type="ECO:0000313" key="2">
    <source>
        <dbReference type="EMBL" id="CAB4585306.1"/>
    </source>
</evidence>
<name>A0A6J6F9H1_9ZZZZ</name>
<organism evidence="2">
    <name type="scientific">freshwater metagenome</name>
    <dbReference type="NCBI Taxonomy" id="449393"/>
    <lineage>
        <taxon>unclassified sequences</taxon>
        <taxon>metagenomes</taxon>
        <taxon>ecological metagenomes</taxon>
    </lineage>
</organism>
<reference evidence="2" key="1">
    <citation type="submission" date="2020-05" db="EMBL/GenBank/DDBJ databases">
        <authorList>
            <person name="Chiriac C."/>
            <person name="Salcher M."/>
            <person name="Ghai R."/>
            <person name="Kavagutti S V."/>
        </authorList>
    </citation>
    <scope>NUCLEOTIDE SEQUENCE</scope>
</reference>
<proteinExistence type="predicted"/>
<protein>
    <submittedName>
        <fullName evidence="2">Unannotated protein</fullName>
    </submittedName>
</protein>
<dbReference type="EMBL" id="CAEZTS010000122">
    <property type="protein sequence ID" value="CAB4585306.1"/>
    <property type="molecule type" value="Genomic_DNA"/>
</dbReference>